<evidence type="ECO:0000256" key="4">
    <source>
        <dbReference type="ARBA" id="ARBA00023136"/>
    </source>
</evidence>
<keyword evidence="7" id="KW-1185">Reference proteome</keyword>
<dbReference type="Proteomes" id="UP000269721">
    <property type="component" value="Unassembled WGS sequence"/>
</dbReference>
<feature type="transmembrane region" description="Helical" evidence="5">
    <location>
        <begin position="136"/>
        <end position="156"/>
    </location>
</feature>
<feature type="transmembrane region" description="Helical" evidence="5">
    <location>
        <begin position="57"/>
        <end position="78"/>
    </location>
</feature>
<feature type="transmembrane region" description="Helical" evidence="5">
    <location>
        <begin position="20"/>
        <end position="45"/>
    </location>
</feature>
<sequence length="275" mass="30077">PLHTSIGFGMYLICQLFGSVISLAFISPVVLAPLGSAGLIFNVLFSRLFLGTRITMYDWSGTLLIVVGCAIVSTFGSGTPEDKQTIEDLIRLFSRPTFIAYFTVQGLIVLFLFLLIKYLEYGLGPLAARRRKTTEYVGVLYAVLGGTVASETLLLTKSWVELLIVSVLERENQFHGYFSFCVLAVLCFTVFLQLYSLNRGLHYALPVLVVPLFYTLYTVLSLANSIIYLDQSDLYSLPDLICIAIGVGVIVGGVWMLRAGQMPGGGGGGGRQGRR</sequence>
<name>A0A4P9W8T6_9FUNG</name>
<evidence type="ECO:0000313" key="6">
    <source>
        <dbReference type="EMBL" id="RKO88784.1"/>
    </source>
</evidence>
<dbReference type="AlphaFoldDB" id="A0A4P9W8T6"/>
<accession>A0A4P9W8T6</accession>
<dbReference type="SUPFAM" id="SSF103481">
    <property type="entry name" value="Multidrug resistance efflux transporter EmrE"/>
    <property type="match status" value="1"/>
</dbReference>
<evidence type="ECO:0000313" key="7">
    <source>
        <dbReference type="Proteomes" id="UP000269721"/>
    </source>
</evidence>
<dbReference type="InterPro" id="IPR037185">
    <property type="entry name" value="EmrE-like"/>
</dbReference>
<dbReference type="InterPro" id="IPR008521">
    <property type="entry name" value="Mg_trans_NIPA"/>
</dbReference>
<dbReference type="PANTHER" id="PTHR12570">
    <property type="match status" value="1"/>
</dbReference>
<proteinExistence type="predicted"/>
<evidence type="ECO:0000256" key="2">
    <source>
        <dbReference type="ARBA" id="ARBA00022692"/>
    </source>
</evidence>
<dbReference type="Pfam" id="PF05653">
    <property type="entry name" value="Mg_trans_NIPA"/>
    <property type="match status" value="1"/>
</dbReference>
<keyword evidence="3 5" id="KW-1133">Transmembrane helix</keyword>
<dbReference type="PANTHER" id="PTHR12570:SF82">
    <property type="entry name" value="NIPA-LIKE PROTEIN 3"/>
    <property type="match status" value="1"/>
</dbReference>
<dbReference type="EMBL" id="KZ996480">
    <property type="protein sequence ID" value="RKO88784.1"/>
    <property type="molecule type" value="Genomic_DNA"/>
</dbReference>
<dbReference type="GO" id="GO:0016020">
    <property type="term" value="C:membrane"/>
    <property type="evidence" value="ECO:0007669"/>
    <property type="project" value="UniProtKB-SubCell"/>
</dbReference>
<keyword evidence="2 5" id="KW-0812">Transmembrane</keyword>
<feature type="transmembrane region" description="Helical" evidence="5">
    <location>
        <begin position="98"/>
        <end position="116"/>
    </location>
</feature>
<feature type="transmembrane region" description="Helical" evidence="5">
    <location>
        <begin position="235"/>
        <end position="257"/>
    </location>
</feature>
<evidence type="ECO:0008006" key="8">
    <source>
        <dbReference type="Google" id="ProtNLM"/>
    </source>
</evidence>
<dbReference type="OrthoDB" id="2504919at2759"/>
<evidence type="ECO:0000256" key="5">
    <source>
        <dbReference type="SAM" id="Phobius"/>
    </source>
</evidence>
<evidence type="ECO:0000256" key="3">
    <source>
        <dbReference type="ARBA" id="ARBA00022989"/>
    </source>
</evidence>
<organism evidence="6 7">
    <name type="scientific">Blyttiomyces helicus</name>
    <dbReference type="NCBI Taxonomy" id="388810"/>
    <lineage>
        <taxon>Eukaryota</taxon>
        <taxon>Fungi</taxon>
        <taxon>Fungi incertae sedis</taxon>
        <taxon>Chytridiomycota</taxon>
        <taxon>Chytridiomycota incertae sedis</taxon>
        <taxon>Chytridiomycetes</taxon>
        <taxon>Chytridiomycetes incertae sedis</taxon>
        <taxon>Blyttiomyces</taxon>
    </lineage>
</organism>
<protein>
    <recommendedName>
        <fullName evidence="8">Magnesium transporter</fullName>
    </recommendedName>
</protein>
<gene>
    <name evidence="6" type="ORF">BDK51DRAFT_24610</name>
</gene>
<reference evidence="7" key="1">
    <citation type="journal article" date="2018" name="Nat. Microbiol.">
        <title>Leveraging single-cell genomics to expand the fungal tree of life.</title>
        <authorList>
            <person name="Ahrendt S.R."/>
            <person name="Quandt C.A."/>
            <person name="Ciobanu D."/>
            <person name="Clum A."/>
            <person name="Salamov A."/>
            <person name="Andreopoulos B."/>
            <person name="Cheng J.F."/>
            <person name="Woyke T."/>
            <person name="Pelin A."/>
            <person name="Henrissat B."/>
            <person name="Reynolds N.K."/>
            <person name="Benny G.L."/>
            <person name="Smith M.E."/>
            <person name="James T.Y."/>
            <person name="Grigoriev I.V."/>
        </authorList>
    </citation>
    <scope>NUCLEOTIDE SEQUENCE [LARGE SCALE GENOMIC DNA]</scope>
</reference>
<keyword evidence="4 5" id="KW-0472">Membrane</keyword>
<dbReference type="GO" id="GO:0015095">
    <property type="term" value="F:magnesium ion transmembrane transporter activity"/>
    <property type="evidence" value="ECO:0007669"/>
    <property type="project" value="InterPro"/>
</dbReference>
<feature type="transmembrane region" description="Helical" evidence="5">
    <location>
        <begin position="176"/>
        <end position="195"/>
    </location>
</feature>
<evidence type="ECO:0000256" key="1">
    <source>
        <dbReference type="ARBA" id="ARBA00004141"/>
    </source>
</evidence>
<feature type="transmembrane region" description="Helical" evidence="5">
    <location>
        <begin position="207"/>
        <end position="229"/>
    </location>
</feature>
<comment type="subcellular location">
    <subcellularLocation>
        <location evidence="1">Membrane</location>
        <topology evidence="1">Multi-pass membrane protein</topology>
    </subcellularLocation>
</comment>
<feature type="non-terminal residue" evidence="6">
    <location>
        <position position="1"/>
    </location>
</feature>